<dbReference type="SUPFAM" id="SSF52047">
    <property type="entry name" value="RNI-like"/>
    <property type="match status" value="1"/>
</dbReference>
<dbReference type="OrthoDB" id="584579at2759"/>
<organism evidence="3 4">
    <name type="scientific">Rhynchospora breviuscula</name>
    <dbReference type="NCBI Taxonomy" id="2022672"/>
    <lineage>
        <taxon>Eukaryota</taxon>
        <taxon>Viridiplantae</taxon>
        <taxon>Streptophyta</taxon>
        <taxon>Embryophyta</taxon>
        <taxon>Tracheophyta</taxon>
        <taxon>Spermatophyta</taxon>
        <taxon>Magnoliopsida</taxon>
        <taxon>Liliopsida</taxon>
        <taxon>Poales</taxon>
        <taxon>Cyperaceae</taxon>
        <taxon>Cyperoideae</taxon>
        <taxon>Rhynchosporeae</taxon>
        <taxon>Rhynchospora</taxon>
    </lineage>
</organism>
<evidence type="ECO:0000313" key="4">
    <source>
        <dbReference type="Proteomes" id="UP001151287"/>
    </source>
</evidence>
<dbReference type="InterPro" id="IPR055302">
    <property type="entry name" value="F-box_dom-containing"/>
</dbReference>
<evidence type="ECO:0000259" key="1">
    <source>
        <dbReference type="Pfam" id="PF08387"/>
    </source>
</evidence>
<evidence type="ECO:0000259" key="2">
    <source>
        <dbReference type="Pfam" id="PF24758"/>
    </source>
</evidence>
<protein>
    <recommendedName>
        <fullName evidence="5">FBD domain-containing protein</fullName>
    </recommendedName>
</protein>
<dbReference type="EMBL" id="JAMQYH010000005">
    <property type="protein sequence ID" value="KAJ1687909.1"/>
    <property type="molecule type" value="Genomic_DNA"/>
</dbReference>
<feature type="domain" description="FBD" evidence="1">
    <location>
        <begin position="246"/>
        <end position="283"/>
    </location>
</feature>
<dbReference type="PANTHER" id="PTHR32141:SF179">
    <property type="entry name" value="F-BOX DOMAIN-CONTAINING PROTEIN"/>
    <property type="match status" value="1"/>
</dbReference>
<dbReference type="Pfam" id="PF24758">
    <property type="entry name" value="LRR_At5g56370"/>
    <property type="match status" value="1"/>
</dbReference>
<proteinExistence type="predicted"/>
<evidence type="ECO:0008006" key="5">
    <source>
        <dbReference type="Google" id="ProtNLM"/>
    </source>
</evidence>
<feature type="domain" description="F-box/LRR-repeat protein 15/At3g58940/PEG3-like LRR" evidence="2">
    <location>
        <begin position="2"/>
        <end position="221"/>
    </location>
</feature>
<sequence>MDRFVKSATQRGIQELHLDATGDRYLLHPCLLRCKSLRQLSLSSCRFNEMLLPSIIPYIKELRLHSMHLSDLLQSLLSKCVSLETLHISPGTCPFVGSINSPNLHKFVWKTTKEDELIIKDAPNLESLVLDVYTARDCKVKVLDAPKLQLLGMLHMNFKALQLGETFFDRQTTPGFVVKAMPCQMKTLSSVKTLGIKLSLTFNETIPDLLRCFPCLENFYIMNYETCISGRYSKKVMWDEQGSLDFLDHLETVTMKGFHGDKRDAELLRYLVINGKVLKRVTLLCSKSKPITEHFVKNIRWQLGFKNRASIDLELMFFADTERCHEFSLWNQVIQ</sequence>
<dbReference type="AlphaFoldDB" id="A0A9Q0C600"/>
<evidence type="ECO:0000313" key="3">
    <source>
        <dbReference type="EMBL" id="KAJ1687909.1"/>
    </source>
</evidence>
<dbReference type="Proteomes" id="UP001151287">
    <property type="component" value="Unassembled WGS sequence"/>
</dbReference>
<dbReference type="InterPro" id="IPR055411">
    <property type="entry name" value="LRR_FXL15/At3g58940/PEG3-like"/>
</dbReference>
<dbReference type="PANTHER" id="PTHR32141">
    <property type="match status" value="1"/>
</dbReference>
<accession>A0A9Q0C600</accession>
<keyword evidence="4" id="KW-1185">Reference proteome</keyword>
<dbReference type="InterPro" id="IPR006566">
    <property type="entry name" value="FBD"/>
</dbReference>
<gene>
    <name evidence="3" type="ORF">LUZ63_019299</name>
</gene>
<dbReference type="Gene3D" id="3.80.10.10">
    <property type="entry name" value="Ribonuclease Inhibitor"/>
    <property type="match status" value="1"/>
</dbReference>
<comment type="caution">
    <text evidence="3">The sequence shown here is derived from an EMBL/GenBank/DDBJ whole genome shotgun (WGS) entry which is preliminary data.</text>
</comment>
<name>A0A9Q0C600_9POAL</name>
<dbReference type="InterPro" id="IPR032675">
    <property type="entry name" value="LRR_dom_sf"/>
</dbReference>
<dbReference type="Pfam" id="PF08387">
    <property type="entry name" value="FBD"/>
    <property type="match status" value="1"/>
</dbReference>
<reference evidence="3" key="1">
    <citation type="journal article" date="2022" name="Cell">
        <title>Repeat-based holocentromeres influence genome architecture and karyotype evolution.</title>
        <authorList>
            <person name="Hofstatter P.G."/>
            <person name="Thangavel G."/>
            <person name="Lux T."/>
            <person name="Neumann P."/>
            <person name="Vondrak T."/>
            <person name="Novak P."/>
            <person name="Zhang M."/>
            <person name="Costa L."/>
            <person name="Castellani M."/>
            <person name="Scott A."/>
            <person name="Toegelov H."/>
            <person name="Fuchs J."/>
            <person name="Mata-Sucre Y."/>
            <person name="Dias Y."/>
            <person name="Vanzela A.L.L."/>
            <person name="Huettel B."/>
            <person name="Almeida C.C.S."/>
            <person name="Simkova H."/>
            <person name="Souza G."/>
            <person name="Pedrosa-Harand A."/>
            <person name="Macas J."/>
            <person name="Mayer K.F.X."/>
            <person name="Houben A."/>
            <person name="Marques A."/>
        </authorList>
    </citation>
    <scope>NUCLEOTIDE SEQUENCE</scope>
    <source>
        <strain evidence="3">RhyBre1mFocal</strain>
    </source>
</reference>